<dbReference type="Pfam" id="PF02321">
    <property type="entry name" value="OEP"/>
    <property type="match status" value="2"/>
</dbReference>
<evidence type="ECO:0000256" key="6">
    <source>
        <dbReference type="ARBA" id="ARBA00023136"/>
    </source>
</evidence>
<evidence type="ECO:0000256" key="7">
    <source>
        <dbReference type="ARBA" id="ARBA00023237"/>
    </source>
</evidence>
<feature type="chain" id="PRO_5046960003" evidence="9">
    <location>
        <begin position="23"/>
        <end position="443"/>
    </location>
</feature>
<keyword evidence="5" id="KW-0812">Transmembrane</keyword>
<evidence type="ECO:0000313" key="11">
    <source>
        <dbReference type="Proteomes" id="UP001302349"/>
    </source>
</evidence>
<evidence type="ECO:0000313" key="10">
    <source>
        <dbReference type="EMBL" id="WOK05810.1"/>
    </source>
</evidence>
<proteinExistence type="inferred from homology"/>
<keyword evidence="11" id="KW-1185">Reference proteome</keyword>
<dbReference type="PANTHER" id="PTHR30026">
    <property type="entry name" value="OUTER MEMBRANE PROTEIN TOLC"/>
    <property type="match status" value="1"/>
</dbReference>
<dbReference type="PANTHER" id="PTHR30026:SF20">
    <property type="entry name" value="OUTER MEMBRANE PROTEIN TOLC"/>
    <property type="match status" value="1"/>
</dbReference>
<evidence type="ECO:0000256" key="1">
    <source>
        <dbReference type="ARBA" id="ARBA00004442"/>
    </source>
</evidence>
<gene>
    <name evidence="10" type="ORF">RT717_22305</name>
</gene>
<evidence type="ECO:0000256" key="5">
    <source>
        <dbReference type="ARBA" id="ARBA00022692"/>
    </source>
</evidence>
<reference evidence="10 11" key="1">
    <citation type="journal article" date="2023" name="Microbiol. Resour. Announc.">
        <title>Complete Genome Sequence of Imperialibacter roseus strain P4T.</title>
        <authorList>
            <person name="Tizabi D.R."/>
            <person name="Bachvaroff T."/>
            <person name="Hill R.T."/>
        </authorList>
    </citation>
    <scope>NUCLEOTIDE SEQUENCE [LARGE SCALE GENOMIC DNA]</scope>
    <source>
        <strain evidence="10 11">P4T</strain>
    </source>
</reference>
<dbReference type="EMBL" id="CP136051">
    <property type="protein sequence ID" value="WOK05810.1"/>
    <property type="molecule type" value="Genomic_DNA"/>
</dbReference>
<evidence type="ECO:0000256" key="3">
    <source>
        <dbReference type="ARBA" id="ARBA00022448"/>
    </source>
</evidence>
<protein>
    <submittedName>
        <fullName evidence="10">TolC family protein</fullName>
    </submittedName>
</protein>
<dbReference type="Gene3D" id="1.20.1600.10">
    <property type="entry name" value="Outer membrane efflux proteins (OEP)"/>
    <property type="match status" value="1"/>
</dbReference>
<dbReference type="SUPFAM" id="SSF56954">
    <property type="entry name" value="Outer membrane efflux proteins (OEP)"/>
    <property type="match status" value="1"/>
</dbReference>
<evidence type="ECO:0000256" key="8">
    <source>
        <dbReference type="SAM" id="Coils"/>
    </source>
</evidence>
<feature type="coiled-coil region" evidence="8">
    <location>
        <begin position="155"/>
        <end position="182"/>
    </location>
</feature>
<dbReference type="InterPro" id="IPR051906">
    <property type="entry name" value="TolC-like"/>
</dbReference>
<evidence type="ECO:0000256" key="9">
    <source>
        <dbReference type="SAM" id="SignalP"/>
    </source>
</evidence>
<keyword evidence="3" id="KW-0813">Transport</keyword>
<sequence length="443" mass="49875">MNKVRIVFLTFGLFVCSPAVFGQDLLSLPQAIEFALENNYDVRISKKTEKVAETNVTRGNAGFLPTVGASTTKNYSRNNTYQERVIGDSIAIREANGVKSESFNIGANVNWTVFDGLGMFYTFERLDAQKDVSSYQLKVTMENMIAELTSAYYTVAVEQERVDVLENSIQLSERRLEIAKNKYELGKASKVEYLAAQVDYNADRTALMNEEQLLYRSKVDLNQVMARETSIDFVVDSVINIDQELEMSMLIESANAQNPTLLQLQRQLNVAYLQIQEVKSARYPVVSLFGGYSKSTNISPLSFAPFQKNAGLNYGLTATLNIFNGFNTERQIQVAKIQMETSELNISKQKLSLEADINRNFYNYQTSKELIEIERQNLAVAKENENIALERYQLGNSTPLELREAQINAVQAESRLINAAFSTKLAEIELLRLSGSLVTTFSE</sequence>
<organism evidence="10 11">
    <name type="scientific">Imperialibacter roseus</name>
    <dbReference type="NCBI Taxonomy" id="1324217"/>
    <lineage>
        <taxon>Bacteria</taxon>
        <taxon>Pseudomonadati</taxon>
        <taxon>Bacteroidota</taxon>
        <taxon>Cytophagia</taxon>
        <taxon>Cytophagales</taxon>
        <taxon>Flammeovirgaceae</taxon>
        <taxon>Imperialibacter</taxon>
    </lineage>
</organism>
<keyword evidence="9" id="KW-0732">Signal</keyword>
<keyword evidence="6" id="KW-0472">Membrane</keyword>
<comment type="similarity">
    <text evidence="2">Belongs to the outer membrane factor (OMF) (TC 1.B.17) family.</text>
</comment>
<feature type="signal peptide" evidence="9">
    <location>
        <begin position="1"/>
        <end position="22"/>
    </location>
</feature>
<name>A0ABZ0INA1_9BACT</name>
<keyword evidence="8" id="KW-0175">Coiled coil</keyword>
<keyword evidence="4" id="KW-1134">Transmembrane beta strand</keyword>
<dbReference type="RefSeq" id="WP_317488564.1">
    <property type="nucleotide sequence ID" value="NZ_CP136051.1"/>
</dbReference>
<evidence type="ECO:0000256" key="4">
    <source>
        <dbReference type="ARBA" id="ARBA00022452"/>
    </source>
</evidence>
<comment type="subcellular location">
    <subcellularLocation>
        <location evidence="1">Cell outer membrane</location>
    </subcellularLocation>
</comment>
<accession>A0ABZ0INA1</accession>
<keyword evidence="7" id="KW-0998">Cell outer membrane</keyword>
<dbReference type="Proteomes" id="UP001302349">
    <property type="component" value="Chromosome"/>
</dbReference>
<evidence type="ECO:0000256" key="2">
    <source>
        <dbReference type="ARBA" id="ARBA00007613"/>
    </source>
</evidence>
<dbReference type="InterPro" id="IPR003423">
    <property type="entry name" value="OMP_efflux"/>
</dbReference>